<reference evidence="1 2" key="1">
    <citation type="journal article" date="2019" name="Nat. Ecol. Evol.">
        <title>Megaphylogeny resolves global patterns of mushroom evolution.</title>
        <authorList>
            <person name="Varga T."/>
            <person name="Krizsan K."/>
            <person name="Foldi C."/>
            <person name="Dima B."/>
            <person name="Sanchez-Garcia M."/>
            <person name="Sanchez-Ramirez S."/>
            <person name="Szollosi G.J."/>
            <person name="Szarkandi J.G."/>
            <person name="Papp V."/>
            <person name="Albert L."/>
            <person name="Andreopoulos W."/>
            <person name="Angelini C."/>
            <person name="Antonin V."/>
            <person name="Barry K.W."/>
            <person name="Bougher N.L."/>
            <person name="Buchanan P."/>
            <person name="Buyck B."/>
            <person name="Bense V."/>
            <person name="Catcheside P."/>
            <person name="Chovatia M."/>
            <person name="Cooper J."/>
            <person name="Damon W."/>
            <person name="Desjardin D."/>
            <person name="Finy P."/>
            <person name="Geml J."/>
            <person name="Haridas S."/>
            <person name="Hughes K."/>
            <person name="Justo A."/>
            <person name="Karasinski D."/>
            <person name="Kautmanova I."/>
            <person name="Kiss B."/>
            <person name="Kocsube S."/>
            <person name="Kotiranta H."/>
            <person name="LaButti K.M."/>
            <person name="Lechner B.E."/>
            <person name="Liimatainen K."/>
            <person name="Lipzen A."/>
            <person name="Lukacs Z."/>
            <person name="Mihaltcheva S."/>
            <person name="Morgado L.N."/>
            <person name="Niskanen T."/>
            <person name="Noordeloos M.E."/>
            <person name="Ohm R.A."/>
            <person name="Ortiz-Santana B."/>
            <person name="Ovrebo C."/>
            <person name="Racz N."/>
            <person name="Riley R."/>
            <person name="Savchenko A."/>
            <person name="Shiryaev A."/>
            <person name="Soop K."/>
            <person name="Spirin V."/>
            <person name="Szebenyi C."/>
            <person name="Tomsovsky M."/>
            <person name="Tulloss R.E."/>
            <person name="Uehling J."/>
            <person name="Grigoriev I.V."/>
            <person name="Vagvolgyi C."/>
            <person name="Papp T."/>
            <person name="Martin F.M."/>
            <person name="Miettinen O."/>
            <person name="Hibbett D.S."/>
            <person name="Nagy L.G."/>
        </authorList>
    </citation>
    <scope>NUCLEOTIDE SEQUENCE [LARGE SCALE GENOMIC DNA]</scope>
    <source>
        <strain evidence="1 2">NL-1719</strain>
    </source>
</reference>
<name>A0ACD3ALX0_9AGAR</name>
<sequence>KNMVLNAIHLSTAVHSTLLDLPTEVLFKILQEPDTDQAKIAQVSRHLNSIVTYLFLSSKGIALHQNTIPSLEINISLDYIDNCPSNHNTPWKAYKRALNEDLSILATALDITAITHLSCTFNPISFFSDRAYLVQYKTQYTRLALLIQRLTHANKITLQLEQANVFHRYRSGAGVHDTWAESLNLLLNACVERGCQELEIWNGTWPKNDFRVVPSSNSRRCGYGFLRLGLVTKVVAKVQRAWSSDPSLGSVTVLSRKSKTSSPVWKGTGWEIEALTVTGPRIREASISQLASDGRLNISRLLISTPSLLLPPHSHWLYQLFNTTSSTLTSLTLHKIHLHELYWEMTFSWMMDTTLRASLEDLTISTCSTLPGNPLVDFINRMKRLKKLTLRISLPEFGGRWDFASERKRIDLPNLEEISAPVDFISILTSRPLKTQEVGV</sequence>
<dbReference type="EMBL" id="ML208390">
    <property type="protein sequence ID" value="TFK66918.1"/>
    <property type="molecule type" value="Genomic_DNA"/>
</dbReference>
<protein>
    <submittedName>
        <fullName evidence="1">Uncharacterized protein</fullName>
    </submittedName>
</protein>
<gene>
    <name evidence="1" type="ORF">BDN72DRAFT_843616</name>
</gene>
<feature type="non-terminal residue" evidence="1">
    <location>
        <position position="1"/>
    </location>
</feature>
<dbReference type="Proteomes" id="UP000308600">
    <property type="component" value="Unassembled WGS sequence"/>
</dbReference>
<organism evidence="1 2">
    <name type="scientific">Pluteus cervinus</name>
    <dbReference type="NCBI Taxonomy" id="181527"/>
    <lineage>
        <taxon>Eukaryota</taxon>
        <taxon>Fungi</taxon>
        <taxon>Dikarya</taxon>
        <taxon>Basidiomycota</taxon>
        <taxon>Agaricomycotina</taxon>
        <taxon>Agaricomycetes</taxon>
        <taxon>Agaricomycetidae</taxon>
        <taxon>Agaricales</taxon>
        <taxon>Pluteineae</taxon>
        <taxon>Pluteaceae</taxon>
        <taxon>Pluteus</taxon>
    </lineage>
</organism>
<keyword evidence="2" id="KW-1185">Reference proteome</keyword>
<evidence type="ECO:0000313" key="2">
    <source>
        <dbReference type="Proteomes" id="UP000308600"/>
    </source>
</evidence>
<proteinExistence type="predicted"/>
<evidence type="ECO:0000313" key="1">
    <source>
        <dbReference type="EMBL" id="TFK66918.1"/>
    </source>
</evidence>
<accession>A0ACD3ALX0</accession>